<dbReference type="InterPro" id="IPR036397">
    <property type="entry name" value="RNaseH_sf"/>
</dbReference>
<dbReference type="Gene3D" id="3.30.420.10">
    <property type="entry name" value="Ribonuclease H-like superfamily/Ribonuclease H"/>
    <property type="match status" value="1"/>
</dbReference>
<dbReference type="Pfam" id="PF13358">
    <property type="entry name" value="DDE_3"/>
    <property type="match status" value="1"/>
</dbReference>
<protein>
    <submittedName>
        <fullName evidence="2">IS630 family transposase</fullName>
    </submittedName>
</protein>
<dbReference type="Proteomes" id="UP000447876">
    <property type="component" value="Unassembled WGS sequence"/>
</dbReference>
<accession>A0A7X2Z687</accession>
<dbReference type="NCBIfam" id="NF033545">
    <property type="entry name" value="transpos_IS630"/>
    <property type="match status" value="1"/>
</dbReference>
<dbReference type="PANTHER" id="PTHR46564">
    <property type="entry name" value="TRANSPOSASE"/>
    <property type="match status" value="1"/>
</dbReference>
<sequence>MYWEEHDKYDAQVFLSFLENIVAKYPEGKTIMILDNARIHHARLIQHFLKQHSKQLELIFLPPYSPQLNIVEGLWGWLKKSVIYNVFCSSVEEIRTAVKSFMDEISKEPIKVVDRLCIQL</sequence>
<dbReference type="PANTHER" id="PTHR46564:SF1">
    <property type="entry name" value="TRANSPOSASE"/>
    <property type="match status" value="1"/>
</dbReference>
<dbReference type="InterPro" id="IPR038717">
    <property type="entry name" value="Tc1-like_DDE_dom"/>
</dbReference>
<organism evidence="2 3">
    <name type="scientific">Paenibacillus woosongensis</name>
    <dbReference type="NCBI Taxonomy" id="307580"/>
    <lineage>
        <taxon>Bacteria</taxon>
        <taxon>Bacillati</taxon>
        <taxon>Bacillota</taxon>
        <taxon>Bacilli</taxon>
        <taxon>Bacillales</taxon>
        <taxon>Paenibacillaceae</taxon>
        <taxon>Paenibacillus</taxon>
    </lineage>
</organism>
<evidence type="ECO:0000313" key="3">
    <source>
        <dbReference type="Proteomes" id="UP000447876"/>
    </source>
</evidence>
<dbReference type="InterPro" id="IPR012337">
    <property type="entry name" value="RNaseH-like_sf"/>
</dbReference>
<dbReference type="AlphaFoldDB" id="A0A7X2Z687"/>
<feature type="domain" description="Tc1-like transposase DDE" evidence="1">
    <location>
        <begin position="6"/>
        <end position="94"/>
    </location>
</feature>
<proteinExistence type="predicted"/>
<gene>
    <name evidence="2" type="ORF">GNP95_25305</name>
</gene>
<dbReference type="InterPro" id="IPR047655">
    <property type="entry name" value="Transpos_IS630-like"/>
</dbReference>
<evidence type="ECO:0000259" key="1">
    <source>
        <dbReference type="Pfam" id="PF13358"/>
    </source>
</evidence>
<evidence type="ECO:0000313" key="2">
    <source>
        <dbReference type="EMBL" id="MUG48261.1"/>
    </source>
</evidence>
<dbReference type="EMBL" id="WNZW01000026">
    <property type="protein sequence ID" value="MUG48261.1"/>
    <property type="molecule type" value="Genomic_DNA"/>
</dbReference>
<dbReference type="GO" id="GO:0003676">
    <property type="term" value="F:nucleic acid binding"/>
    <property type="evidence" value="ECO:0007669"/>
    <property type="project" value="InterPro"/>
</dbReference>
<dbReference type="SUPFAM" id="SSF53098">
    <property type="entry name" value="Ribonuclease H-like"/>
    <property type="match status" value="1"/>
</dbReference>
<comment type="caution">
    <text evidence="2">The sequence shown here is derived from an EMBL/GenBank/DDBJ whole genome shotgun (WGS) entry which is preliminary data.</text>
</comment>
<reference evidence="2 3" key="1">
    <citation type="submission" date="2019-11" db="EMBL/GenBank/DDBJ databases">
        <title>Draft genome sequences of five Paenibacillus species of dairy origin.</title>
        <authorList>
            <person name="Olajide A.M."/>
            <person name="Chen S."/>
            <person name="Lapointe G."/>
        </authorList>
    </citation>
    <scope>NUCLEOTIDE SEQUENCE [LARGE SCALE GENOMIC DNA]</scope>
    <source>
        <strain evidence="2 3">12CR55</strain>
    </source>
</reference>
<name>A0A7X2Z687_9BACL</name>